<dbReference type="SUPFAM" id="SSF51735">
    <property type="entry name" value="NAD(P)-binding Rossmann-fold domains"/>
    <property type="match status" value="1"/>
</dbReference>
<protein>
    <submittedName>
        <fullName evidence="5">Gfo/Idh/MocA family oxidoreductase</fullName>
    </submittedName>
</protein>
<dbReference type="InterPro" id="IPR000683">
    <property type="entry name" value="Gfo/Idh/MocA-like_OxRdtase_N"/>
</dbReference>
<dbReference type="SUPFAM" id="SSF55347">
    <property type="entry name" value="Glyceraldehyde-3-phosphate dehydrogenase-like, C-terminal domain"/>
    <property type="match status" value="1"/>
</dbReference>
<name>A0A3S9ADV9_9BACL</name>
<dbReference type="KEGG" id="palb:EJC50_27555"/>
<sequence>MKKYAFVGAGNRGTYMYAVPMSRDYADTAEIVGVFDTNAKRAALLQARIGGHVPVYEDYAVMLELAKPDVVIVTSIDSTHHTYIVAALHAGCDVITEKPLTIDEDKCELILEAERRTGKRVTVTFNLRYMPFMGQLKEMAGKVGAITHVHFEWFLDTKHGADYFRRWHRQKRNSGGLIVHKSTHHFDIVNWVMEDEPAEVQAFGSTRFYGPTRQERGVRCSGCQYASSCEFHIDIREGNYRLLYSDCEDVDQYYRDACVFADEIDIEDTVSLTARYAGGAMMSYSLTAYAPYEGFRMVITGTAGRLEAEYTESDFGGEGKGMGSGEGECKEEGKGEGKGTGKRIRLFGRQGLVVDVPLADESGGHGGGDERLLRALLIGGDDDGGRQATSRDGALSCAIGFAANRSIREGRPVRIAELIKL</sequence>
<evidence type="ECO:0000256" key="2">
    <source>
        <dbReference type="SAM" id="MobiDB-lite"/>
    </source>
</evidence>
<evidence type="ECO:0000313" key="6">
    <source>
        <dbReference type="Proteomes" id="UP000272528"/>
    </source>
</evidence>
<dbReference type="InterPro" id="IPR004104">
    <property type="entry name" value="Gfo/Idh/MocA-like_OxRdtase_C"/>
</dbReference>
<gene>
    <name evidence="5" type="ORF">EJC50_27555</name>
</gene>
<dbReference type="PANTHER" id="PTHR43377:SF2">
    <property type="entry name" value="BINDING ROSSMANN FOLD OXIDOREDUCTASE, PUTATIVE (AFU_ORTHOLOGUE AFUA_4G00560)-RELATED"/>
    <property type="match status" value="1"/>
</dbReference>
<comment type="similarity">
    <text evidence="1">Belongs to the Gfo/Idh/MocA family.</text>
</comment>
<dbReference type="Gene3D" id="3.30.360.10">
    <property type="entry name" value="Dihydrodipicolinate Reductase, domain 2"/>
    <property type="match status" value="1"/>
</dbReference>
<dbReference type="AlphaFoldDB" id="A0A3S9ADV9"/>
<feature type="compositionally biased region" description="Gly residues" evidence="2">
    <location>
        <begin position="316"/>
        <end position="326"/>
    </location>
</feature>
<dbReference type="OrthoDB" id="9781031at2"/>
<evidence type="ECO:0000313" key="5">
    <source>
        <dbReference type="EMBL" id="AZN43947.1"/>
    </source>
</evidence>
<feature type="compositionally biased region" description="Basic and acidic residues" evidence="2">
    <location>
        <begin position="327"/>
        <end position="339"/>
    </location>
</feature>
<organism evidence="5 6">
    <name type="scientific">Paenibacillus albus</name>
    <dbReference type="NCBI Taxonomy" id="2495582"/>
    <lineage>
        <taxon>Bacteria</taxon>
        <taxon>Bacillati</taxon>
        <taxon>Bacillota</taxon>
        <taxon>Bacilli</taxon>
        <taxon>Bacillales</taxon>
        <taxon>Paenibacillaceae</taxon>
        <taxon>Paenibacillus</taxon>
    </lineage>
</organism>
<dbReference type="PANTHER" id="PTHR43377">
    <property type="entry name" value="BILIVERDIN REDUCTASE A"/>
    <property type="match status" value="1"/>
</dbReference>
<evidence type="ECO:0000259" key="4">
    <source>
        <dbReference type="Pfam" id="PF02894"/>
    </source>
</evidence>
<keyword evidence="6" id="KW-1185">Reference proteome</keyword>
<feature type="domain" description="Gfo/Idh/MocA-like oxidoreductase C-terminal" evidence="4">
    <location>
        <begin position="141"/>
        <end position="414"/>
    </location>
</feature>
<dbReference type="EMBL" id="CP034437">
    <property type="protein sequence ID" value="AZN43947.1"/>
    <property type="molecule type" value="Genomic_DNA"/>
</dbReference>
<dbReference type="InterPro" id="IPR051450">
    <property type="entry name" value="Gfo/Idh/MocA_Oxidoreductases"/>
</dbReference>
<evidence type="ECO:0000256" key="1">
    <source>
        <dbReference type="ARBA" id="ARBA00010928"/>
    </source>
</evidence>
<evidence type="ECO:0000259" key="3">
    <source>
        <dbReference type="Pfam" id="PF01408"/>
    </source>
</evidence>
<dbReference type="InterPro" id="IPR036291">
    <property type="entry name" value="NAD(P)-bd_dom_sf"/>
</dbReference>
<dbReference type="Pfam" id="PF01408">
    <property type="entry name" value="GFO_IDH_MocA"/>
    <property type="match status" value="1"/>
</dbReference>
<dbReference type="Proteomes" id="UP000272528">
    <property type="component" value="Chromosome"/>
</dbReference>
<dbReference type="Pfam" id="PF02894">
    <property type="entry name" value="GFO_IDH_MocA_C"/>
    <property type="match status" value="1"/>
</dbReference>
<feature type="region of interest" description="Disordered" evidence="2">
    <location>
        <begin position="314"/>
        <end position="342"/>
    </location>
</feature>
<feature type="domain" description="Gfo/Idh/MocA-like oxidoreductase N-terminal" evidence="3">
    <location>
        <begin position="3"/>
        <end position="125"/>
    </location>
</feature>
<reference evidence="6" key="1">
    <citation type="submission" date="2018-12" db="EMBL/GenBank/DDBJ databases">
        <title>Genome sequence of Peanibacillus sp.</title>
        <authorList>
            <person name="Subramani G."/>
            <person name="Srinivasan S."/>
            <person name="Kim M.K."/>
        </authorList>
    </citation>
    <scope>NUCLEOTIDE SEQUENCE [LARGE SCALE GENOMIC DNA]</scope>
    <source>
        <strain evidence="6">18JY67-1</strain>
    </source>
</reference>
<proteinExistence type="inferred from homology"/>
<accession>A0A3S9ADV9</accession>
<dbReference type="GO" id="GO:0000166">
    <property type="term" value="F:nucleotide binding"/>
    <property type="evidence" value="ECO:0007669"/>
    <property type="project" value="InterPro"/>
</dbReference>
<dbReference type="Gene3D" id="3.40.50.720">
    <property type="entry name" value="NAD(P)-binding Rossmann-like Domain"/>
    <property type="match status" value="1"/>
</dbReference>